<sequence length="146" mass="16543">MLGYNSGMRERVILLEITPLNGVHEWQHNRLNHQTDVQVCSQGAWDNHESAPAVIGNCSLDHNSRCRSSVSRPQTDWLQELTWPPSNQNMAITGTKEEPTFIRKHNRSPPRPPMSSSLTRLTSQTAVVSNQWNALYRASVLELSLK</sequence>
<evidence type="ECO:0000313" key="2">
    <source>
        <dbReference type="Proteomes" id="UP000499080"/>
    </source>
</evidence>
<evidence type="ECO:0000313" key="1">
    <source>
        <dbReference type="EMBL" id="GBM83764.1"/>
    </source>
</evidence>
<dbReference type="AlphaFoldDB" id="A0A4Y2J1G7"/>
<organism evidence="1 2">
    <name type="scientific">Araneus ventricosus</name>
    <name type="common">Orbweaver spider</name>
    <name type="synonym">Epeira ventricosa</name>
    <dbReference type="NCBI Taxonomy" id="182803"/>
    <lineage>
        <taxon>Eukaryota</taxon>
        <taxon>Metazoa</taxon>
        <taxon>Ecdysozoa</taxon>
        <taxon>Arthropoda</taxon>
        <taxon>Chelicerata</taxon>
        <taxon>Arachnida</taxon>
        <taxon>Araneae</taxon>
        <taxon>Araneomorphae</taxon>
        <taxon>Entelegynae</taxon>
        <taxon>Araneoidea</taxon>
        <taxon>Araneidae</taxon>
        <taxon>Araneus</taxon>
    </lineage>
</organism>
<dbReference type="EMBL" id="BGPR01003107">
    <property type="protein sequence ID" value="GBM83764.1"/>
    <property type="molecule type" value="Genomic_DNA"/>
</dbReference>
<name>A0A4Y2J1G7_ARAVE</name>
<dbReference type="Proteomes" id="UP000499080">
    <property type="component" value="Unassembled WGS sequence"/>
</dbReference>
<dbReference type="OrthoDB" id="8377007at2759"/>
<reference evidence="1 2" key="1">
    <citation type="journal article" date="2019" name="Sci. Rep.">
        <title>Orb-weaving spider Araneus ventricosus genome elucidates the spidroin gene catalogue.</title>
        <authorList>
            <person name="Kono N."/>
            <person name="Nakamura H."/>
            <person name="Ohtoshi R."/>
            <person name="Moran D.A.P."/>
            <person name="Shinohara A."/>
            <person name="Yoshida Y."/>
            <person name="Fujiwara M."/>
            <person name="Mori M."/>
            <person name="Tomita M."/>
            <person name="Arakawa K."/>
        </authorList>
    </citation>
    <scope>NUCLEOTIDE SEQUENCE [LARGE SCALE GENOMIC DNA]</scope>
</reference>
<keyword evidence="2" id="KW-1185">Reference proteome</keyword>
<accession>A0A4Y2J1G7</accession>
<proteinExistence type="predicted"/>
<comment type="caution">
    <text evidence="1">The sequence shown here is derived from an EMBL/GenBank/DDBJ whole genome shotgun (WGS) entry which is preliminary data.</text>
</comment>
<gene>
    <name evidence="1" type="ORF">AVEN_28478_1</name>
</gene>
<protein>
    <submittedName>
        <fullName evidence="1">Uncharacterized protein</fullName>
    </submittedName>
</protein>